<evidence type="ECO:0008006" key="3">
    <source>
        <dbReference type="Google" id="ProtNLM"/>
    </source>
</evidence>
<evidence type="ECO:0000313" key="2">
    <source>
        <dbReference type="Proteomes" id="UP000550729"/>
    </source>
</evidence>
<dbReference type="Proteomes" id="UP000550729">
    <property type="component" value="Unassembled WGS sequence"/>
</dbReference>
<protein>
    <recommendedName>
        <fullName evidence="3">DUF4236 domain-containing protein</fullName>
    </recommendedName>
</protein>
<dbReference type="AlphaFoldDB" id="A0A848KWK2"/>
<dbReference type="EMBL" id="JABBNB010000015">
    <property type="protein sequence ID" value="NMO02679.1"/>
    <property type="molecule type" value="Genomic_DNA"/>
</dbReference>
<organism evidence="1 2">
    <name type="scientific">Gordonia asplenii</name>
    <dbReference type="NCBI Taxonomy" id="2725283"/>
    <lineage>
        <taxon>Bacteria</taxon>
        <taxon>Bacillati</taxon>
        <taxon>Actinomycetota</taxon>
        <taxon>Actinomycetes</taxon>
        <taxon>Mycobacteriales</taxon>
        <taxon>Gordoniaceae</taxon>
        <taxon>Gordonia</taxon>
    </lineage>
</organism>
<reference evidence="1 2" key="1">
    <citation type="submission" date="2020-04" db="EMBL/GenBank/DDBJ databases">
        <title>Gordonia sp. nov. TBRC 11910.</title>
        <authorList>
            <person name="Suriyachadkun C."/>
        </authorList>
    </citation>
    <scope>NUCLEOTIDE SEQUENCE [LARGE SCALE GENOMIC DNA]</scope>
    <source>
        <strain evidence="1 2">TBRC 11910</strain>
    </source>
</reference>
<keyword evidence="2" id="KW-1185">Reference proteome</keyword>
<name>A0A848KWK2_9ACTN</name>
<comment type="caution">
    <text evidence="1">The sequence shown here is derived from an EMBL/GenBank/DDBJ whole genome shotgun (WGS) entry which is preliminary data.</text>
</comment>
<sequence>MAFSVRVAPGVSLRASDRGVGVSVVGRGTEVRAGSDGAGISSTVGGMTVHTSIAPKAPEPTTSGSFPIRTVTSAFDALAKRRDDRRLADLTAAKSLERVLLSQHLQSFTPTRKPGGINPWLTLLSTGNARIDQATVALFNLASSRDRVALVSRQQEIRDAEWAKVVAHEPFTVIALIEKAFDDVQIPCTCIDAGTDGEINYATVAVLLPGTDIAGPVRDAKTDKIRRRTSVESADFYASVLASTVVGTAKAAFAASPSTAVVRIVVLRSESRFLRPSTIVAIYASSITRADAASNWRKTTPELVVFGADDVRMNRRGQNLAPLDAGRYPDLAAVAELFGTTLARH</sequence>
<evidence type="ECO:0000313" key="1">
    <source>
        <dbReference type="EMBL" id="NMO02679.1"/>
    </source>
</evidence>
<proteinExistence type="predicted"/>
<accession>A0A848KWK2</accession>
<dbReference type="RefSeq" id="WP_170195182.1">
    <property type="nucleotide sequence ID" value="NZ_JABBNB010000015.1"/>
</dbReference>
<gene>
    <name evidence="1" type="ORF">HH308_15815</name>
</gene>